<dbReference type="RefSeq" id="XP_018811804.1">
    <property type="nucleotide sequence ID" value="XM_018956259.1"/>
</dbReference>
<evidence type="ECO:0000259" key="1">
    <source>
        <dbReference type="Pfam" id="PF13456"/>
    </source>
</evidence>
<dbReference type="STRING" id="51240.A0A2I4DXC4"/>
<dbReference type="InterPro" id="IPR012337">
    <property type="entry name" value="RNaseH-like_sf"/>
</dbReference>
<dbReference type="GeneID" id="108984339"/>
<dbReference type="CDD" id="cd06222">
    <property type="entry name" value="RNase_H_like"/>
    <property type="match status" value="1"/>
</dbReference>
<dbReference type="OrthoDB" id="1193612at2759"/>
<gene>
    <name evidence="3" type="primary">LOC108984339</name>
</gene>
<dbReference type="InterPro" id="IPR002156">
    <property type="entry name" value="RNaseH_domain"/>
</dbReference>
<dbReference type="GO" id="GO:0003676">
    <property type="term" value="F:nucleic acid binding"/>
    <property type="evidence" value="ECO:0007669"/>
    <property type="project" value="InterPro"/>
</dbReference>
<dbReference type="PANTHER" id="PTHR47074:SF48">
    <property type="entry name" value="POLYNUCLEOTIDYL TRANSFERASE, RIBONUCLEASE H-LIKE SUPERFAMILY PROTEIN"/>
    <property type="match status" value="1"/>
</dbReference>
<feature type="domain" description="RNase H type-1" evidence="1">
    <location>
        <begin position="34"/>
        <end position="156"/>
    </location>
</feature>
<name>A0A2I4DXC4_JUGRE</name>
<dbReference type="PANTHER" id="PTHR47074">
    <property type="entry name" value="BNAC02G40300D PROTEIN"/>
    <property type="match status" value="1"/>
</dbReference>
<dbReference type="SUPFAM" id="SSF53098">
    <property type="entry name" value="Ribonuclease H-like"/>
    <property type="match status" value="1"/>
</dbReference>
<sequence length="164" mass="18389">MESNKDRSKCVAGTQGRTSLPRWEPPAWRYLKANFDASFNKEKGSTGGGVVIRDSDGSVQAVLTTYKDHISSALQAESTALLRAMELCYELGFNQVCFEGDAKTVVDVVNSKRVDKSWLGQLTEDMQQMMKHNQAWRLNFAYRLANKAAHMIAKLAIRNARETI</sequence>
<evidence type="ECO:0000313" key="3">
    <source>
        <dbReference type="RefSeq" id="XP_018811804.1"/>
    </source>
</evidence>
<dbReference type="InterPro" id="IPR052929">
    <property type="entry name" value="RNase_H-like_EbsB-rel"/>
</dbReference>
<dbReference type="KEGG" id="jre:108984339"/>
<dbReference type="Proteomes" id="UP000235220">
    <property type="component" value="Chromosome 1"/>
</dbReference>
<dbReference type="InParanoid" id="A0A2I4DXC4"/>
<dbReference type="InterPro" id="IPR036397">
    <property type="entry name" value="RNaseH_sf"/>
</dbReference>
<dbReference type="Pfam" id="PF13456">
    <property type="entry name" value="RVT_3"/>
    <property type="match status" value="1"/>
</dbReference>
<keyword evidence="2" id="KW-1185">Reference proteome</keyword>
<evidence type="ECO:0000313" key="2">
    <source>
        <dbReference type="Proteomes" id="UP000235220"/>
    </source>
</evidence>
<dbReference type="Gene3D" id="3.30.420.10">
    <property type="entry name" value="Ribonuclease H-like superfamily/Ribonuclease H"/>
    <property type="match status" value="1"/>
</dbReference>
<accession>A0A2I4DXC4</accession>
<proteinExistence type="predicted"/>
<reference evidence="3" key="1">
    <citation type="submission" date="2025-08" db="UniProtKB">
        <authorList>
            <consortium name="RefSeq"/>
        </authorList>
    </citation>
    <scope>IDENTIFICATION</scope>
    <source>
        <tissue evidence="3">Leaves</tissue>
    </source>
</reference>
<dbReference type="AlphaFoldDB" id="A0A2I4DXC4"/>
<protein>
    <submittedName>
        <fullName evidence="3">Uncharacterized protein LOC108984339</fullName>
    </submittedName>
</protein>
<dbReference type="GO" id="GO:0004523">
    <property type="term" value="F:RNA-DNA hybrid ribonuclease activity"/>
    <property type="evidence" value="ECO:0007669"/>
    <property type="project" value="InterPro"/>
</dbReference>
<organism evidence="2 3">
    <name type="scientific">Juglans regia</name>
    <name type="common">English walnut</name>
    <dbReference type="NCBI Taxonomy" id="51240"/>
    <lineage>
        <taxon>Eukaryota</taxon>
        <taxon>Viridiplantae</taxon>
        <taxon>Streptophyta</taxon>
        <taxon>Embryophyta</taxon>
        <taxon>Tracheophyta</taxon>
        <taxon>Spermatophyta</taxon>
        <taxon>Magnoliopsida</taxon>
        <taxon>eudicotyledons</taxon>
        <taxon>Gunneridae</taxon>
        <taxon>Pentapetalae</taxon>
        <taxon>rosids</taxon>
        <taxon>fabids</taxon>
        <taxon>Fagales</taxon>
        <taxon>Juglandaceae</taxon>
        <taxon>Juglans</taxon>
    </lineage>
</organism>
<dbReference type="InterPro" id="IPR044730">
    <property type="entry name" value="RNase_H-like_dom_plant"/>
</dbReference>